<dbReference type="AlphaFoldDB" id="A0A508ST88"/>
<name>A0A508ST88_9BRAD</name>
<dbReference type="EMBL" id="CAADFC020000004">
    <property type="protein sequence ID" value="VIO65739.1"/>
    <property type="molecule type" value="Genomic_DNA"/>
</dbReference>
<comment type="caution">
    <text evidence="1">The sequence shown here is derived from an EMBL/GenBank/DDBJ whole genome shotgun (WGS) entry which is preliminary data.</text>
</comment>
<evidence type="ECO:0000313" key="1">
    <source>
        <dbReference type="EMBL" id="VIO65739.1"/>
    </source>
</evidence>
<dbReference type="RefSeq" id="WP_139857561.1">
    <property type="nucleotide sequence ID" value="NZ_CAADFC020000004.1"/>
</dbReference>
<proteinExistence type="predicted"/>
<accession>A0A508ST88</accession>
<gene>
    <name evidence="1" type="ORF">CI1B_08460</name>
</gene>
<evidence type="ECO:0000313" key="2">
    <source>
        <dbReference type="Proteomes" id="UP000328092"/>
    </source>
</evidence>
<protein>
    <submittedName>
        <fullName evidence="1">Uncharacterized protein</fullName>
    </submittedName>
</protein>
<dbReference type="OrthoDB" id="8139096at2"/>
<sequence>MSDPASNAPRRYVVDGNGHRVLVGLSREETSEFERLEASFQVLQRDGAGPDQPLSNPERRWRELYGKHDVAWLRWIADLRGRRERNLPVLN</sequence>
<reference evidence="1" key="1">
    <citation type="submission" date="2019-02" db="EMBL/GenBank/DDBJ databases">
        <authorList>
            <person name="Pothier F.J."/>
        </authorList>
    </citation>
    <scope>NUCLEOTIDE SEQUENCE</scope>
    <source>
        <strain evidence="1">CI-1B</strain>
    </source>
</reference>
<dbReference type="Proteomes" id="UP000328092">
    <property type="component" value="Unassembled WGS sequence"/>
</dbReference>
<organism evidence="1 2">
    <name type="scientific">Bradyrhizobium ivorense</name>
    <dbReference type="NCBI Taxonomy" id="2511166"/>
    <lineage>
        <taxon>Bacteria</taxon>
        <taxon>Pseudomonadati</taxon>
        <taxon>Pseudomonadota</taxon>
        <taxon>Alphaproteobacteria</taxon>
        <taxon>Hyphomicrobiales</taxon>
        <taxon>Nitrobacteraceae</taxon>
        <taxon>Bradyrhizobium</taxon>
    </lineage>
</organism>
<keyword evidence="2" id="KW-1185">Reference proteome</keyword>